<dbReference type="Pfam" id="PF03478">
    <property type="entry name" value="Beta-prop_KIB1-4"/>
    <property type="match status" value="1"/>
</dbReference>
<dbReference type="InterPro" id="IPR005174">
    <property type="entry name" value="KIB1-4_b-propeller"/>
</dbReference>
<dbReference type="Gene3D" id="1.20.1280.50">
    <property type="match status" value="1"/>
</dbReference>
<dbReference type="Pfam" id="PF00646">
    <property type="entry name" value="F-box"/>
    <property type="match status" value="1"/>
</dbReference>
<evidence type="ECO:0000313" key="3">
    <source>
        <dbReference type="Proteomes" id="UP000289340"/>
    </source>
</evidence>
<dbReference type="InterPro" id="IPR050942">
    <property type="entry name" value="F-box_BR-signaling"/>
</dbReference>
<dbReference type="SUPFAM" id="SSF81383">
    <property type="entry name" value="F-box domain"/>
    <property type="match status" value="1"/>
</dbReference>
<dbReference type="InterPro" id="IPR056924">
    <property type="entry name" value="SH3_Tf2-1"/>
</dbReference>
<dbReference type="Proteomes" id="UP000289340">
    <property type="component" value="Chromosome 9"/>
</dbReference>
<dbReference type="Pfam" id="PF24626">
    <property type="entry name" value="SH3_Tf2-1"/>
    <property type="match status" value="1"/>
</dbReference>
<dbReference type="PANTHER" id="PTHR44259">
    <property type="entry name" value="OS07G0183000 PROTEIN-RELATED"/>
    <property type="match status" value="1"/>
</dbReference>
<dbReference type="SMART" id="SM00256">
    <property type="entry name" value="FBOX"/>
    <property type="match status" value="1"/>
</dbReference>
<gene>
    <name evidence="2" type="ORF">D0Y65_023883</name>
</gene>
<proteinExistence type="predicted"/>
<protein>
    <recommendedName>
        <fullName evidence="1">F-box domain-containing protein</fullName>
    </recommendedName>
</protein>
<sequence length="693" mass="80943">MCLETYSRYMCWRIQKNGVSGCLLLNGGIIPHSPHELLYGQKPPLHIPYLPRNSVVDALDRTFAAREAMVGVLKHHLHCAANMMKQKADLRRSDRGFQIGQWVFLKLQPCRQISATARNSEKLAPRYYGPYRILEKLCPDPSVKQRHPPIDWPVIPSSMFPEKILNKRMGRKKGLIITEVWYSGVVYLIRRLHGFLYSSFNNNILCLKCMTLEGKGLLLGKGMHSLLWEAIITKIVAKRMKRRNKKRNLRKKYYEDWSSIPSLPLKAVRRRFSVKCRKKIHRRKKELKKKNFADWSSLPRGILEMVAERLTFIDCLSISKVCTSWNRVLGEELPRWQRHGFPWLLVSDQQNKEIRTCISILENRVWELELSEAYGKYCWGSFCDWLIMVKKIDNFHLEVNLLNPFSGRQISLPLIWNFYHKMVHSGLPSENNFICMLLHSQYCELAFWVPGANSWRKHKLTGEPFEDAVFCNGSFYLLADGFNIWQIDVRSIYSSISKGDDDFGTQSKIETQFLEVQRPEILQEGIILHNHHDYQILRYLVESCGELLLVCRYFSTKQDAVLETLKFEVYSLDFCQLSWKKVEDLGDQMIFLGKCSSTSFSAMELGAGIRNSIFFCNDPIVPWWNEWDSDHLKGILTRFGANRTDISNWGIFRLGNEDGEPFCFHGDIDHWTYTWFTAPSWWCYRNIPPEGSS</sequence>
<accession>A0A445IZY7</accession>
<dbReference type="InterPro" id="IPR036047">
    <property type="entry name" value="F-box-like_dom_sf"/>
</dbReference>
<reference evidence="2 3" key="1">
    <citation type="submission" date="2018-09" db="EMBL/GenBank/DDBJ databases">
        <title>A high-quality reference genome of wild soybean provides a powerful tool to mine soybean genomes.</title>
        <authorList>
            <person name="Xie M."/>
            <person name="Chung C.Y.L."/>
            <person name="Li M.-W."/>
            <person name="Wong F.-L."/>
            <person name="Chan T.-F."/>
            <person name="Lam H.-M."/>
        </authorList>
    </citation>
    <scope>NUCLEOTIDE SEQUENCE [LARGE SCALE GENOMIC DNA]</scope>
    <source>
        <strain evidence="3">cv. W05</strain>
        <tissue evidence="2">Hypocotyl of etiolated seedlings</tissue>
    </source>
</reference>
<comment type="caution">
    <text evidence="2">The sequence shown here is derived from an EMBL/GenBank/DDBJ whole genome shotgun (WGS) entry which is preliminary data.</text>
</comment>
<dbReference type="AlphaFoldDB" id="A0A445IZY7"/>
<keyword evidence="3" id="KW-1185">Reference proteome</keyword>
<name>A0A445IZY7_GLYSO</name>
<evidence type="ECO:0000313" key="2">
    <source>
        <dbReference type="EMBL" id="RZB91680.1"/>
    </source>
</evidence>
<organism evidence="2 3">
    <name type="scientific">Glycine soja</name>
    <name type="common">Wild soybean</name>
    <dbReference type="NCBI Taxonomy" id="3848"/>
    <lineage>
        <taxon>Eukaryota</taxon>
        <taxon>Viridiplantae</taxon>
        <taxon>Streptophyta</taxon>
        <taxon>Embryophyta</taxon>
        <taxon>Tracheophyta</taxon>
        <taxon>Spermatophyta</taxon>
        <taxon>Magnoliopsida</taxon>
        <taxon>eudicotyledons</taxon>
        <taxon>Gunneridae</taxon>
        <taxon>Pentapetalae</taxon>
        <taxon>rosids</taxon>
        <taxon>fabids</taxon>
        <taxon>Fabales</taxon>
        <taxon>Fabaceae</taxon>
        <taxon>Papilionoideae</taxon>
        <taxon>50 kb inversion clade</taxon>
        <taxon>NPAAA clade</taxon>
        <taxon>indigoferoid/millettioid clade</taxon>
        <taxon>Phaseoleae</taxon>
        <taxon>Glycine</taxon>
        <taxon>Glycine subgen. Soja</taxon>
    </lineage>
</organism>
<dbReference type="EMBL" id="QZWG01000009">
    <property type="protein sequence ID" value="RZB91680.1"/>
    <property type="molecule type" value="Genomic_DNA"/>
</dbReference>
<dbReference type="PROSITE" id="PS50181">
    <property type="entry name" value="FBOX"/>
    <property type="match status" value="1"/>
</dbReference>
<dbReference type="InterPro" id="IPR001810">
    <property type="entry name" value="F-box_dom"/>
</dbReference>
<feature type="domain" description="F-box" evidence="1">
    <location>
        <begin position="292"/>
        <end position="339"/>
    </location>
</feature>
<evidence type="ECO:0000259" key="1">
    <source>
        <dbReference type="PROSITE" id="PS50181"/>
    </source>
</evidence>